<evidence type="ECO:0000256" key="6">
    <source>
        <dbReference type="PIRSR" id="PIRSR601461-1"/>
    </source>
</evidence>
<dbReference type="Proteomes" id="UP001152130">
    <property type="component" value="Unassembled WGS sequence"/>
</dbReference>
<dbReference type="PANTHER" id="PTHR47966:SF65">
    <property type="entry name" value="ASPARTIC-TYPE ENDOPEPTIDASE"/>
    <property type="match status" value="1"/>
</dbReference>
<dbReference type="PRINTS" id="PR00792">
    <property type="entry name" value="PEPSIN"/>
</dbReference>
<dbReference type="InterPro" id="IPR033121">
    <property type="entry name" value="PEPTIDASE_A1"/>
</dbReference>
<evidence type="ECO:0000259" key="10">
    <source>
        <dbReference type="PROSITE" id="PS51767"/>
    </source>
</evidence>
<proteinExistence type="inferred from homology"/>
<name>A0A9W8PGC1_9HYPO</name>
<dbReference type="GO" id="GO:0006508">
    <property type="term" value="P:proteolysis"/>
    <property type="evidence" value="ECO:0007669"/>
    <property type="project" value="UniProtKB-KW"/>
</dbReference>
<evidence type="ECO:0000256" key="9">
    <source>
        <dbReference type="SAM" id="SignalP"/>
    </source>
</evidence>
<evidence type="ECO:0000256" key="4">
    <source>
        <dbReference type="ARBA" id="ARBA00022750"/>
    </source>
</evidence>
<dbReference type="AlphaFoldDB" id="A0A9W8PGC1"/>
<reference evidence="11" key="1">
    <citation type="submission" date="2022-10" db="EMBL/GenBank/DDBJ databases">
        <title>Fusarium specimens isolated from Avocado Roots.</title>
        <authorList>
            <person name="Stajich J."/>
            <person name="Roper C."/>
            <person name="Heimlech-Rivalta G."/>
        </authorList>
    </citation>
    <scope>NUCLEOTIDE SEQUENCE</scope>
    <source>
        <strain evidence="11">CF00143</strain>
    </source>
</reference>
<comment type="similarity">
    <text evidence="1 8">Belongs to the peptidase A1 family.</text>
</comment>
<evidence type="ECO:0000313" key="11">
    <source>
        <dbReference type="EMBL" id="KAJ4005134.1"/>
    </source>
</evidence>
<dbReference type="CDD" id="cd05474">
    <property type="entry name" value="SAP_like"/>
    <property type="match status" value="1"/>
</dbReference>
<evidence type="ECO:0000256" key="3">
    <source>
        <dbReference type="ARBA" id="ARBA00022729"/>
    </source>
</evidence>
<keyword evidence="7" id="KW-1015">Disulfide bond</keyword>
<sequence>MRTSTILASLAVGASAGTVSVPFVKSGFHHGASIEKRDTLDLEALNNITGGGYYAEFSIGTPPQNISFLLDTGSSDTWVNSKDTDLCHSKEAQQTNGYCMTTCKSYSYSELVRDGTDTESLVNPDKSRTFKVVDRDGFDIRYLDTRRIEGDYFNDTVTIDGKAVKQQQLGLAVKSVRPTGIMGLGFSANVAANKSYPAIVDNMVSQGLIDTAAYSLWLNDLSSDQGTVLFGGIDTQRFYGELATLPLLPESTKSLNVTSFSVALKGLEVKTPKKPDGIKMDSLKKNTVAILDSGSTVCLMPDAQVKEIYKAFDVLSVQDVNIPFVDCGYAKDKGKGINFDFEFDNKTISVPMSEMIVNAFPDNQDIFKDPRLDYYFKDWDGVCMFGISPSSTYGVQTSTFTILGDTFLRSAYVVYDLANKQVGIAEAAHGKESKIVDLDANSKLSAVSGLPEPENAAGHISPVSLVSLIVAAGIALAAL</sequence>
<dbReference type="InterPro" id="IPR033876">
    <property type="entry name" value="SAP-like"/>
</dbReference>
<evidence type="ECO:0000256" key="2">
    <source>
        <dbReference type="ARBA" id="ARBA00022670"/>
    </source>
</evidence>
<dbReference type="PROSITE" id="PS00141">
    <property type="entry name" value="ASP_PROTEASE"/>
    <property type="match status" value="2"/>
</dbReference>
<dbReference type="EMBL" id="JAPDHF010000022">
    <property type="protein sequence ID" value="KAJ4005134.1"/>
    <property type="molecule type" value="Genomic_DNA"/>
</dbReference>
<keyword evidence="2 8" id="KW-0645">Protease</keyword>
<dbReference type="Gene3D" id="2.40.70.10">
    <property type="entry name" value="Acid Proteases"/>
    <property type="match status" value="2"/>
</dbReference>
<evidence type="ECO:0000256" key="5">
    <source>
        <dbReference type="ARBA" id="ARBA00022801"/>
    </source>
</evidence>
<evidence type="ECO:0000256" key="7">
    <source>
        <dbReference type="PIRSR" id="PIRSR601461-2"/>
    </source>
</evidence>
<organism evidence="11 12">
    <name type="scientific">Fusarium irregulare</name>
    <dbReference type="NCBI Taxonomy" id="2494466"/>
    <lineage>
        <taxon>Eukaryota</taxon>
        <taxon>Fungi</taxon>
        <taxon>Dikarya</taxon>
        <taxon>Ascomycota</taxon>
        <taxon>Pezizomycotina</taxon>
        <taxon>Sordariomycetes</taxon>
        <taxon>Hypocreomycetidae</taxon>
        <taxon>Hypocreales</taxon>
        <taxon>Nectriaceae</taxon>
        <taxon>Fusarium</taxon>
        <taxon>Fusarium incarnatum-equiseti species complex</taxon>
    </lineage>
</organism>
<dbReference type="OrthoDB" id="771136at2759"/>
<feature type="chain" id="PRO_5040782249" description="Peptidase A1 domain-containing protein" evidence="9">
    <location>
        <begin position="17"/>
        <end position="479"/>
    </location>
</feature>
<keyword evidence="4 8" id="KW-0064">Aspartyl protease</keyword>
<gene>
    <name evidence="11" type="ORF">NW766_011281</name>
</gene>
<keyword evidence="3 9" id="KW-0732">Signal</keyword>
<evidence type="ECO:0000256" key="1">
    <source>
        <dbReference type="ARBA" id="ARBA00007447"/>
    </source>
</evidence>
<evidence type="ECO:0000256" key="8">
    <source>
        <dbReference type="RuleBase" id="RU000454"/>
    </source>
</evidence>
<dbReference type="InterPro" id="IPR001461">
    <property type="entry name" value="Aspartic_peptidase_A1"/>
</dbReference>
<comment type="caution">
    <text evidence="11">The sequence shown here is derived from an EMBL/GenBank/DDBJ whole genome shotgun (WGS) entry which is preliminary data.</text>
</comment>
<feature type="domain" description="Peptidase A1" evidence="10">
    <location>
        <begin position="53"/>
        <end position="425"/>
    </location>
</feature>
<feature type="active site" evidence="6">
    <location>
        <position position="292"/>
    </location>
</feature>
<dbReference type="InterPro" id="IPR001969">
    <property type="entry name" value="Aspartic_peptidase_AS"/>
</dbReference>
<dbReference type="GO" id="GO:0004190">
    <property type="term" value="F:aspartic-type endopeptidase activity"/>
    <property type="evidence" value="ECO:0007669"/>
    <property type="project" value="UniProtKB-KW"/>
</dbReference>
<dbReference type="PANTHER" id="PTHR47966">
    <property type="entry name" value="BETA-SITE APP-CLEAVING ENZYME, ISOFORM A-RELATED"/>
    <property type="match status" value="1"/>
</dbReference>
<dbReference type="InterPro" id="IPR021109">
    <property type="entry name" value="Peptidase_aspartic_dom_sf"/>
</dbReference>
<dbReference type="Pfam" id="PF00026">
    <property type="entry name" value="Asp"/>
    <property type="match status" value="1"/>
</dbReference>
<keyword evidence="5 8" id="KW-0378">Hydrolase</keyword>
<feature type="disulfide bond" evidence="7">
    <location>
        <begin position="327"/>
        <end position="383"/>
    </location>
</feature>
<accession>A0A9W8PGC1</accession>
<feature type="active site" evidence="6">
    <location>
        <position position="71"/>
    </location>
</feature>
<keyword evidence="12" id="KW-1185">Reference proteome</keyword>
<dbReference type="SUPFAM" id="SSF50630">
    <property type="entry name" value="Acid proteases"/>
    <property type="match status" value="1"/>
</dbReference>
<protein>
    <recommendedName>
        <fullName evidence="10">Peptidase A1 domain-containing protein</fullName>
    </recommendedName>
</protein>
<feature type="signal peptide" evidence="9">
    <location>
        <begin position="1"/>
        <end position="16"/>
    </location>
</feature>
<dbReference type="PROSITE" id="PS51767">
    <property type="entry name" value="PEPTIDASE_A1"/>
    <property type="match status" value="1"/>
</dbReference>
<evidence type="ECO:0000313" key="12">
    <source>
        <dbReference type="Proteomes" id="UP001152130"/>
    </source>
</evidence>